<evidence type="ECO:0000313" key="2">
    <source>
        <dbReference type="EMBL" id="KAL2645374.1"/>
    </source>
</evidence>
<sequence length="85" mass="9909">MEPKQRRSKQRRSSLVTPIDKPQARKKTKMMKKEAIDLSDEEAQEVKREKETNFAEGTSQAPEFDIIDHFRKSMTHGKEIVVPIL</sequence>
<reference evidence="2 3" key="1">
    <citation type="submission" date="2024-09" db="EMBL/GenBank/DDBJ databases">
        <title>Chromosome-scale assembly of Riccia fluitans.</title>
        <authorList>
            <person name="Paukszto L."/>
            <person name="Sawicki J."/>
            <person name="Karawczyk K."/>
            <person name="Piernik-Szablinska J."/>
            <person name="Szczecinska M."/>
            <person name="Mazdziarz M."/>
        </authorList>
    </citation>
    <scope>NUCLEOTIDE SEQUENCE [LARGE SCALE GENOMIC DNA]</scope>
    <source>
        <strain evidence="2">Rf_01</strain>
        <tissue evidence="2">Aerial parts of the thallus</tissue>
    </source>
</reference>
<proteinExistence type="predicted"/>
<protein>
    <submittedName>
        <fullName evidence="2">Uncharacterized protein</fullName>
    </submittedName>
</protein>
<gene>
    <name evidence="2" type="ORF">R1flu_012961</name>
</gene>
<feature type="region of interest" description="Disordered" evidence="1">
    <location>
        <begin position="1"/>
        <end position="43"/>
    </location>
</feature>
<comment type="caution">
    <text evidence="2">The sequence shown here is derived from an EMBL/GenBank/DDBJ whole genome shotgun (WGS) entry which is preliminary data.</text>
</comment>
<dbReference type="Proteomes" id="UP001605036">
    <property type="component" value="Unassembled WGS sequence"/>
</dbReference>
<keyword evidence="3" id="KW-1185">Reference proteome</keyword>
<dbReference type="AlphaFoldDB" id="A0ABD1ZC39"/>
<evidence type="ECO:0000256" key="1">
    <source>
        <dbReference type="SAM" id="MobiDB-lite"/>
    </source>
</evidence>
<feature type="compositionally biased region" description="Basic residues" evidence="1">
    <location>
        <begin position="1"/>
        <end position="12"/>
    </location>
</feature>
<organism evidence="2 3">
    <name type="scientific">Riccia fluitans</name>
    <dbReference type="NCBI Taxonomy" id="41844"/>
    <lineage>
        <taxon>Eukaryota</taxon>
        <taxon>Viridiplantae</taxon>
        <taxon>Streptophyta</taxon>
        <taxon>Embryophyta</taxon>
        <taxon>Marchantiophyta</taxon>
        <taxon>Marchantiopsida</taxon>
        <taxon>Marchantiidae</taxon>
        <taxon>Marchantiales</taxon>
        <taxon>Ricciaceae</taxon>
        <taxon>Riccia</taxon>
    </lineage>
</organism>
<accession>A0ABD1ZC39</accession>
<evidence type="ECO:0000313" key="3">
    <source>
        <dbReference type="Proteomes" id="UP001605036"/>
    </source>
</evidence>
<dbReference type="EMBL" id="JBHFFA010000002">
    <property type="protein sequence ID" value="KAL2645374.1"/>
    <property type="molecule type" value="Genomic_DNA"/>
</dbReference>
<name>A0ABD1ZC39_9MARC</name>